<reference evidence="1 2" key="1">
    <citation type="submission" date="2020-08" db="EMBL/GenBank/DDBJ databases">
        <title>Genomic Encyclopedia of Type Strains, Phase IV (KMG-IV): sequencing the most valuable type-strain genomes for metagenomic binning, comparative biology and taxonomic classification.</title>
        <authorList>
            <person name="Goeker M."/>
        </authorList>
    </citation>
    <scope>NUCLEOTIDE SEQUENCE [LARGE SCALE GENOMIC DNA]</scope>
    <source>
        <strain evidence="1 2">DSM 16813</strain>
    </source>
</reference>
<keyword evidence="2" id="KW-1185">Reference proteome</keyword>
<dbReference type="Proteomes" id="UP000566276">
    <property type="component" value="Unassembled WGS sequence"/>
</dbReference>
<evidence type="ECO:0000313" key="1">
    <source>
        <dbReference type="EMBL" id="MBB6031481.1"/>
    </source>
</evidence>
<sequence length="29" mass="3114">MGGGKGGVFINRKLKEGVIEIVKDLDVLK</sequence>
<name>A0ABR6P7K3_9SPIR</name>
<proteinExistence type="predicted"/>
<evidence type="ECO:0000313" key="2">
    <source>
        <dbReference type="Proteomes" id="UP000566276"/>
    </source>
</evidence>
<organism evidence="1 2">
    <name type="scientific">Borreliella spielmanii</name>
    <dbReference type="NCBI Taxonomy" id="88916"/>
    <lineage>
        <taxon>Bacteria</taxon>
        <taxon>Pseudomonadati</taxon>
        <taxon>Spirochaetota</taxon>
        <taxon>Spirochaetia</taxon>
        <taxon>Spirochaetales</taxon>
        <taxon>Borreliaceae</taxon>
        <taxon>Borreliella</taxon>
    </lineage>
</organism>
<protein>
    <submittedName>
        <fullName evidence="1">Uncharacterized protein</fullName>
    </submittedName>
</protein>
<gene>
    <name evidence="1" type="ORF">HNR35_000474</name>
</gene>
<dbReference type="EMBL" id="JACHFA010000002">
    <property type="protein sequence ID" value="MBB6031481.1"/>
    <property type="molecule type" value="Genomic_DNA"/>
</dbReference>
<comment type="caution">
    <text evidence="1">The sequence shown here is derived from an EMBL/GenBank/DDBJ whole genome shotgun (WGS) entry which is preliminary data.</text>
</comment>
<accession>A0ABR6P7K3</accession>